<accession>A0AA40DVB7</accession>
<dbReference type="EMBL" id="JAUKUA010000004">
    <property type="protein sequence ID" value="KAK0714531.1"/>
    <property type="molecule type" value="Genomic_DNA"/>
</dbReference>
<proteinExistence type="predicted"/>
<keyword evidence="5" id="KW-1185">Reference proteome</keyword>
<dbReference type="AlphaFoldDB" id="A0AA40DVB7"/>
<dbReference type="InterPro" id="IPR050275">
    <property type="entry name" value="PGM_Phosphatase"/>
</dbReference>
<dbReference type="PROSITE" id="PS00175">
    <property type="entry name" value="PG_MUTASE"/>
    <property type="match status" value="1"/>
</dbReference>
<dbReference type="SMART" id="SM00855">
    <property type="entry name" value="PGAM"/>
    <property type="match status" value="1"/>
</dbReference>
<evidence type="ECO:0000256" key="1">
    <source>
        <dbReference type="ARBA" id="ARBA00023152"/>
    </source>
</evidence>
<feature type="compositionally biased region" description="Polar residues" evidence="3">
    <location>
        <begin position="1"/>
        <end position="13"/>
    </location>
</feature>
<comment type="caution">
    <text evidence="4">The sequence shown here is derived from an EMBL/GenBank/DDBJ whole genome shotgun (WGS) entry which is preliminary data.</text>
</comment>
<dbReference type="InterPro" id="IPR029033">
    <property type="entry name" value="His_PPase_superfam"/>
</dbReference>
<feature type="region of interest" description="Disordered" evidence="3">
    <location>
        <begin position="1"/>
        <end position="29"/>
    </location>
</feature>
<dbReference type="Gene3D" id="3.40.50.1240">
    <property type="entry name" value="Phosphoglycerate mutase-like"/>
    <property type="match status" value="1"/>
</dbReference>
<sequence>MTSTPNHQDSQTPIIERMPGPSSINSPAPPDLTTTIHILRHGESLHNIQKPYPHPDPPLTAAGTAQALALRPAALPDLLLVSPMTRTIQTAALAFGHLLPPNQPLTAHAAVQVWPDLREARREPCNRGVDRAELARRFPALDLDLGECRERWDYPPDAGPEEAAARAEGVRARLAGLGGRYRHVWVVTHRGFAAYLVQGERLAVCGEFAVW</sequence>
<dbReference type="GO" id="GO:0005737">
    <property type="term" value="C:cytoplasm"/>
    <property type="evidence" value="ECO:0007669"/>
    <property type="project" value="TreeGrafter"/>
</dbReference>
<dbReference type="PANTHER" id="PTHR48100:SF1">
    <property type="entry name" value="HISTIDINE PHOSPHATASE FAMILY PROTEIN-RELATED"/>
    <property type="match status" value="1"/>
</dbReference>
<dbReference type="CDD" id="cd07067">
    <property type="entry name" value="HP_PGM_like"/>
    <property type="match status" value="1"/>
</dbReference>
<dbReference type="PANTHER" id="PTHR48100">
    <property type="entry name" value="BROAD-SPECIFICITY PHOSPHATASE YOR283W-RELATED"/>
    <property type="match status" value="1"/>
</dbReference>
<keyword evidence="2" id="KW-0413">Isomerase</keyword>
<dbReference type="SUPFAM" id="SSF53254">
    <property type="entry name" value="Phosphoglycerate mutase-like"/>
    <property type="match status" value="1"/>
</dbReference>
<evidence type="ECO:0000256" key="3">
    <source>
        <dbReference type="SAM" id="MobiDB-lite"/>
    </source>
</evidence>
<dbReference type="InterPro" id="IPR013078">
    <property type="entry name" value="His_Pase_superF_clade-1"/>
</dbReference>
<gene>
    <name evidence="4" type="ORF">B0H67DRAFT_553228</name>
</gene>
<evidence type="ECO:0000313" key="4">
    <source>
        <dbReference type="EMBL" id="KAK0714531.1"/>
    </source>
</evidence>
<dbReference type="GO" id="GO:0016791">
    <property type="term" value="F:phosphatase activity"/>
    <property type="evidence" value="ECO:0007669"/>
    <property type="project" value="TreeGrafter"/>
</dbReference>
<protein>
    <submittedName>
        <fullName evidence="4">Histidine phosphatase superfamily</fullName>
    </submittedName>
</protein>
<reference evidence="4" key="1">
    <citation type="submission" date="2023-06" db="EMBL/GenBank/DDBJ databases">
        <title>Genome-scale phylogeny and comparative genomics of the fungal order Sordariales.</title>
        <authorList>
            <consortium name="Lawrence Berkeley National Laboratory"/>
            <person name="Hensen N."/>
            <person name="Bonometti L."/>
            <person name="Westerberg I."/>
            <person name="Brannstrom I.O."/>
            <person name="Guillou S."/>
            <person name="Cros-Aarteil S."/>
            <person name="Calhoun S."/>
            <person name="Haridas S."/>
            <person name="Kuo A."/>
            <person name="Mondo S."/>
            <person name="Pangilinan J."/>
            <person name="Riley R."/>
            <person name="Labutti K."/>
            <person name="Andreopoulos B."/>
            <person name="Lipzen A."/>
            <person name="Chen C."/>
            <person name="Yanf M."/>
            <person name="Daum C."/>
            <person name="Ng V."/>
            <person name="Clum A."/>
            <person name="Steindorff A."/>
            <person name="Ohm R."/>
            <person name="Martin F."/>
            <person name="Silar P."/>
            <person name="Natvig D."/>
            <person name="Lalanne C."/>
            <person name="Gautier V."/>
            <person name="Ament-Velasquez S.L."/>
            <person name="Kruys A."/>
            <person name="Hutchinson M.I."/>
            <person name="Powell A.J."/>
            <person name="Barry K."/>
            <person name="Miller A.N."/>
            <person name="Grigoriev I.V."/>
            <person name="Debuchy R."/>
            <person name="Gladieux P."/>
            <person name="Thoren M.H."/>
            <person name="Johannesson H."/>
        </authorList>
    </citation>
    <scope>NUCLEOTIDE SEQUENCE</scope>
    <source>
        <strain evidence="4">SMH4607-1</strain>
    </source>
</reference>
<dbReference type="InterPro" id="IPR001345">
    <property type="entry name" value="PG/BPGM_mutase_AS"/>
</dbReference>
<keyword evidence="1" id="KW-0324">Glycolysis</keyword>
<dbReference type="Pfam" id="PF00300">
    <property type="entry name" value="His_Phos_1"/>
    <property type="match status" value="1"/>
</dbReference>
<evidence type="ECO:0000313" key="5">
    <source>
        <dbReference type="Proteomes" id="UP001172102"/>
    </source>
</evidence>
<name>A0AA40DVB7_9PEZI</name>
<evidence type="ECO:0000256" key="2">
    <source>
        <dbReference type="ARBA" id="ARBA00023235"/>
    </source>
</evidence>
<organism evidence="4 5">
    <name type="scientific">Lasiosphaeris hirsuta</name>
    <dbReference type="NCBI Taxonomy" id="260670"/>
    <lineage>
        <taxon>Eukaryota</taxon>
        <taxon>Fungi</taxon>
        <taxon>Dikarya</taxon>
        <taxon>Ascomycota</taxon>
        <taxon>Pezizomycotina</taxon>
        <taxon>Sordariomycetes</taxon>
        <taxon>Sordariomycetidae</taxon>
        <taxon>Sordariales</taxon>
        <taxon>Lasiosphaeriaceae</taxon>
        <taxon>Lasiosphaeris</taxon>
    </lineage>
</organism>
<dbReference type="Proteomes" id="UP001172102">
    <property type="component" value="Unassembled WGS sequence"/>
</dbReference>